<dbReference type="GO" id="GO:0001758">
    <property type="term" value="F:retinal dehydrogenase (NAD+) activity"/>
    <property type="evidence" value="ECO:0007669"/>
    <property type="project" value="UniProtKB-EC"/>
</dbReference>
<reference evidence="6 8" key="1">
    <citation type="submission" date="2008-03" db="EMBL/GenBank/DDBJ databases">
        <title>Annotation of Ixodes scapularis.</title>
        <authorList>
            <consortium name="Ixodes scapularis Genome Project Consortium"/>
            <person name="Caler E."/>
            <person name="Hannick L.I."/>
            <person name="Bidwell S."/>
            <person name="Joardar V."/>
            <person name="Thiagarajan M."/>
            <person name="Amedeo P."/>
            <person name="Galinsky K.J."/>
            <person name="Schobel S."/>
            <person name="Inman J."/>
            <person name="Hostetler J."/>
            <person name="Miller J."/>
            <person name="Hammond M."/>
            <person name="Megy K."/>
            <person name="Lawson D."/>
            <person name="Kodira C."/>
            <person name="Sutton G."/>
            <person name="Meyer J."/>
            <person name="Hill C.A."/>
            <person name="Birren B."/>
            <person name="Nene V."/>
            <person name="Collins F."/>
            <person name="Alarcon-Chaidez F."/>
            <person name="Wikel S."/>
            <person name="Strausberg R."/>
        </authorList>
    </citation>
    <scope>NUCLEOTIDE SEQUENCE [LARGE SCALE GENOMIC DNA]</scope>
    <source>
        <strain evidence="8">Wikel</strain>
        <strain evidence="6">Wikel colony</strain>
    </source>
</reference>
<dbReference type="EMBL" id="ABJB011022678">
    <property type="status" value="NOT_ANNOTATED_CDS"/>
    <property type="molecule type" value="Genomic_DNA"/>
</dbReference>
<dbReference type="FunFam" id="3.40.309.10:FF:000001">
    <property type="entry name" value="Mitochondrial aldehyde dehydrogenase 2"/>
    <property type="match status" value="1"/>
</dbReference>
<dbReference type="InterPro" id="IPR015590">
    <property type="entry name" value="Aldehyde_DH_dom"/>
</dbReference>
<keyword evidence="9" id="KW-1267">Proteomics identification</keyword>
<protein>
    <submittedName>
        <fullName evidence="6 7">Aldehyde dehydrogenase, putative</fullName>
        <ecNumber evidence="6">1.2.1.36</ecNumber>
    </submittedName>
</protein>
<dbReference type="VEuPathDB" id="VectorBase:ISCP_017186"/>
<dbReference type="VEuPathDB" id="VectorBase:ISCI012082"/>
<evidence type="ECO:0000259" key="5">
    <source>
        <dbReference type="Pfam" id="PF00171"/>
    </source>
</evidence>
<evidence type="ECO:0000313" key="7">
    <source>
        <dbReference type="EnsemblMetazoa" id="ISCW012082-PA"/>
    </source>
</evidence>
<dbReference type="PROSITE" id="PS00070">
    <property type="entry name" value="ALDEHYDE_DEHYDR_CYS"/>
    <property type="match status" value="1"/>
</dbReference>
<evidence type="ECO:0000256" key="2">
    <source>
        <dbReference type="ARBA" id="ARBA00023002"/>
    </source>
</evidence>
<dbReference type="OrthoDB" id="310895at2759"/>
<evidence type="ECO:0000256" key="1">
    <source>
        <dbReference type="ARBA" id="ARBA00009986"/>
    </source>
</evidence>
<feature type="non-terminal residue" evidence="6">
    <location>
        <position position="1"/>
    </location>
</feature>
<evidence type="ECO:0000256" key="3">
    <source>
        <dbReference type="PROSITE-ProRule" id="PRU10007"/>
    </source>
</evidence>
<dbReference type="InterPro" id="IPR029510">
    <property type="entry name" value="Ald_DH_CS_GLU"/>
</dbReference>
<reference evidence="7" key="2">
    <citation type="submission" date="2020-05" db="UniProtKB">
        <authorList>
            <consortium name="EnsemblMetazoa"/>
        </authorList>
    </citation>
    <scope>IDENTIFICATION</scope>
    <source>
        <strain evidence="7">wikel</strain>
    </source>
</reference>
<dbReference type="EMBL" id="ABJB010105810">
    <property type="status" value="NOT_ANNOTATED_CDS"/>
    <property type="molecule type" value="Genomic_DNA"/>
</dbReference>
<dbReference type="HOGENOM" id="CLU_005391_0_1_1"/>
<dbReference type="Proteomes" id="UP000001555">
    <property type="component" value="Unassembled WGS sequence"/>
</dbReference>
<feature type="domain" description="Aldehyde dehydrogenase" evidence="5">
    <location>
        <begin position="30"/>
        <end position="491"/>
    </location>
</feature>
<dbReference type="EMBL" id="ABJB010925690">
    <property type="status" value="NOT_ANNOTATED_CDS"/>
    <property type="molecule type" value="Genomic_DNA"/>
</dbReference>
<dbReference type="PaxDb" id="6945-B7QAL5"/>
<evidence type="ECO:0000313" key="6">
    <source>
        <dbReference type="EMBL" id="EEC15887.1"/>
    </source>
</evidence>
<dbReference type="InterPro" id="IPR016163">
    <property type="entry name" value="Ald_DH_C"/>
</dbReference>
<accession>B7QAL5</accession>
<dbReference type="Gene3D" id="3.40.309.10">
    <property type="entry name" value="Aldehyde Dehydrogenase, Chain A, domain 2"/>
    <property type="match status" value="1"/>
</dbReference>
<dbReference type="GO" id="GO:0004029">
    <property type="term" value="F:aldehyde dehydrogenase (NAD+) activity"/>
    <property type="evidence" value="ECO:0000318"/>
    <property type="project" value="GO_Central"/>
</dbReference>
<feature type="active site" evidence="3">
    <location>
        <position position="266"/>
    </location>
</feature>
<dbReference type="FunFam" id="3.40.605.10:FF:000050">
    <property type="entry name" value="Aldehyde dehydrogenase, mitochondrial"/>
    <property type="match status" value="1"/>
</dbReference>
<dbReference type="VEuPathDB" id="VectorBase:ISCW012082"/>
<evidence type="ECO:0007829" key="9">
    <source>
        <dbReference type="PeptideAtlas" id="B7QAL5"/>
    </source>
</evidence>
<keyword evidence="2 4" id="KW-0560">Oxidoreductase</keyword>
<dbReference type="EMBL" id="ABJB011064881">
    <property type="status" value="NOT_ANNOTATED_CDS"/>
    <property type="molecule type" value="Genomic_DNA"/>
</dbReference>
<name>B7QAL5_IXOSC</name>
<comment type="similarity">
    <text evidence="1 4">Belongs to the aldehyde dehydrogenase family.</text>
</comment>
<keyword evidence="8" id="KW-1185">Reference proteome</keyword>
<dbReference type="PANTHER" id="PTHR11699">
    <property type="entry name" value="ALDEHYDE DEHYDROGENASE-RELATED"/>
    <property type="match status" value="1"/>
</dbReference>
<dbReference type="EMBL" id="ABJB010596583">
    <property type="status" value="NOT_ANNOTATED_CDS"/>
    <property type="molecule type" value="Genomic_DNA"/>
</dbReference>
<sequence>SARTEYAGIMAPNRNPPVKFTQIFINNEFVNSVSGKTFPTYNPATGKKIADVQEADKADVDKAVAAAKAAFTLTSKWRTIDASERALYLHKLADLIERDRDYIASLETLNNGKPYKYAQADIDTAVKNLRYYAGYADKMCGKTIPCGEWLSLPITHMMWFHPGPQWNFPVVLIAMKIAPALAAGCVCIVKPAEQTPLTALYVASLVKEAGIPPGVVNVVPGYGPTAGAAIAEHPEINKVSFTGSTEVGKLIQEAAGRCNTKRVNLELGGKSPLVIFPDADLDEAASIAHLGLFFNMGQCCVAASRLYVHEDIHDKFVAKAKALAAERRTQVGNPFDDKTEQGPQIDDEQFQKILGLIESGKKEGAKVEIGGNRIGNEGYFVEPTVFSNVTDNMRIAKEEIFGPVQQIMKFKTMEEVLRRANDTTYGLAAGVVTKDLNTAITFANGVQAGTVWVNTYLAATVQAPFGGYKQSGLGRECGEDGIKNYLEVKTVTIKIPQKHS</sequence>
<dbReference type="EMBL" id="DS895812">
    <property type="protein sequence ID" value="EEC15887.1"/>
    <property type="molecule type" value="Genomic_DNA"/>
</dbReference>
<dbReference type="FunFam" id="3.40.605.10:FF:000026">
    <property type="entry name" value="Aldehyde dehydrogenase, putative"/>
    <property type="match status" value="1"/>
</dbReference>
<dbReference type="PROSITE" id="PS00687">
    <property type="entry name" value="ALDEHYDE_DEHYDR_GLU"/>
    <property type="match status" value="1"/>
</dbReference>
<organism>
    <name type="scientific">Ixodes scapularis</name>
    <name type="common">Black-legged tick</name>
    <name type="synonym">Deer tick</name>
    <dbReference type="NCBI Taxonomy" id="6945"/>
    <lineage>
        <taxon>Eukaryota</taxon>
        <taxon>Metazoa</taxon>
        <taxon>Ecdysozoa</taxon>
        <taxon>Arthropoda</taxon>
        <taxon>Chelicerata</taxon>
        <taxon>Arachnida</taxon>
        <taxon>Acari</taxon>
        <taxon>Parasitiformes</taxon>
        <taxon>Ixodida</taxon>
        <taxon>Ixodoidea</taxon>
        <taxon>Ixodidae</taxon>
        <taxon>Ixodinae</taxon>
        <taxon>Ixodes</taxon>
    </lineage>
</organism>
<proteinExistence type="evidence at protein level"/>
<dbReference type="EMBL" id="ABJB010010411">
    <property type="status" value="NOT_ANNOTATED_CDS"/>
    <property type="molecule type" value="Genomic_DNA"/>
</dbReference>
<dbReference type="EnsemblMetazoa" id="ISCW012082-RA">
    <property type="protein sequence ID" value="ISCW012082-PA"/>
    <property type="gene ID" value="ISCW012082"/>
</dbReference>
<dbReference type="AlphaFoldDB" id="B7QAL5"/>
<dbReference type="Pfam" id="PF00171">
    <property type="entry name" value="Aldedh"/>
    <property type="match status" value="1"/>
</dbReference>
<dbReference type="InterPro" id="IPR016162">
    <property type="entry name" value="Ald_DH_N"/>
</dbReference>
<gene>
    <name evidence="6" type="ORF">IscW_ISCW012082</name>
</gene>
<dbReference type="Gene3D" id="3.40.605.10">
    <property type="entry name" value="Aldehyde Dehydrogenase, Chain A, domain 1"/>
    <property type="match status" value="1"/>
</dbReference>
<dbReference type="EC" id="1.2.1.36" evidence="6"/>
<dbReference type="InterPro" id="IPR016160">
    <property type="entry name" value="Ald_DH_CS_CYS"/>
</dbReference>
<evidence type="ECO:0000256" key="4">
    <source>
        <dbReference type="RuleBase" id="RU003345"/>
    </source>
</evidence>
<dbReference type="SUPFAM" id="SSF53720">
    <property type="entry name" value="ALDH-like"/>
    <property type="match status" value="1"/>
</dbReference>
<dbReference type="STRING" id="6945.B7QAL5"/>
<dbReference type="InterPro" id="IPR016161">
    <property type="entry name" value="Ald_DH/histidinol_DH"/>
</dbReference>
<evidence type="ECO:0000313" key="8">
    <source>
        <dbReference type="Proteomes" id="UP000001555"/>
    </source>
</evidence>
<dbReference type="EMBL" id="ABJB010484490">
    <property type="status" value="NOT_ANNOTATED_CDS"/>
    <property type="molecule type" value="Genomic_DNA"/>
</dbReference>